<keyword evidence="16" id="KW-1185">Reference proteome</keyword>
<protein>
    <recommendedName>
        <fullName evidence="12">tRNA:m(4)X modification enzyme TRM13</fullName>
        <ecNumber evidence="12">2.1.1.225</ecNumber>
    </recommendedName>
</protein>
<evidence type="ECO:0000313" key="15">
    <source>
        <dbReference type="EMBL" id="KAJ8395459.1"/>
    </source>
</evidence>
<keyword evidence="2 12" id="KW-0489">Methyltransferase</keyword>
<evidence type="ECO:0000256" key="2">
    <source>
        <dbReference type="ARBA" id="ARBA00022603"/>
    </source>
</evidence>
<evidence type="ECO:0000256" key="4">
    <source>
        <dbReference type="ARBA" id="ARBA00022691"/>
    </source>
</evidence>
<keyword evidence="6 12" id="KW-0479">Metal-binding</keyword>
<dbReference type="Proteomes" id="UP001221898">
    <property type="component" value="Unassembled WGS sequence"/>
</dbReference>
<comment type="catalytic activity">
    <reaction evidence="9 12">
        <text>cytidine(4) in tRNA(Pro) + S-adenosyl-L-methionine = 2'-O-methylcytidine(4) in tRNA(Pro) + S-adenosyl-L-homocysteine + H(+)</text>
        <dbReference type="Rhea" id="RHEA:32767"/>
        <dbReference type="Rhea" id="RHEA-COMP:10397"/>
        <dbReference type="Rhea" id="RHEA-COMP:10398"/>
        <dbReference type="ChEBI" id="CHEBI:15378"/>
        <dbReference type="ChEBI" id="CHEBI:57856"/>
        <dbReference type="ChEBI" id="CHEBI:59789"/>
        <dbReference type="ChEBI" id="CHEBI:74495"/>
        <dbReference type="ChEBI" id="CHEBI:82748"/>
        <dbReference type="EC" id="2.1.1.225"/>
    </reaction>
</comment>
<feature type="region of interest" description="Disordered" evidence="13">
    <location>
        <begin position="378"/>
        <end position="404"/>
    </location>
</feature>
<keyword evidence="8 12" id="KW-0862">Zinc</keyword>
<evidence type="ECO:0000256" key="6">
    <source>
        <dbReference type="ARBA" id="ARBA00022723"/>
    </source>
</evidence>
<evidence type="ECO:0000313" key="16">
    <source>
        <dbReference type="Proteomes" id="UP001221898"/>
    </source>
</evidence>
<comment type="catalytic activity">
    <reaction evidence="10 12">
        <text>cytidine(4) in tRNA(Gly)(GCC) + S-adenosyl-L-methionine = 2'-O-methylcytidine(4) in tRNA(Gly)(GCC) + S-adenosyl-L-homocysteine + H(+)</text>
        <dbReference type="Rhea" id="RHEA:43192"/>
        <dbReference type="Rhea" id="RHEA-COMP:10399"/>
        <dbReference type="Rhea" id="RHEA-COMP:10400"/>
        <dbReference type="ChEBI" id="CHEBI:15378"/>
        <dbReference type="ChEBI" id="CHEBI:57856"/>
        <dbReference type="ChEBI" id="CHEBI:59789"/>
        <dbReference type="ChEBI" id="CHEBI:74495"/>
        <dbReference type="ChEBI" id="CHEBI:82748"/>
        <dbReference type="EC" id="2.1.1.225"/>
    </reaction>
</comment>
<name>A0AAD7WGU1_9TELE</name>
<keyword evidence="3 12" id="KW-0808">Transferase</keyword>
<dbReference type="Pfam" id="PF11722">
    <property type="entry name" value="zf-TRM13_CCCH"/>
    <property type="match status" value="1"/>
</dbReference>
<comment type="caution">
    <text evidence="15">The sequence shown here is derived from an EMBL/GenBank/DDBJ whole genome shotgun (WGS) entry which is preliminary data.</text>
</comment>
<comment type="similarity">
    <text evidence="1 12">Belongs to the methyltransferase TRM13 family.</text>
</comment>
<evidence type="ECO:0000256" key="10">
    <source>
        <dbReference type="ARBA" id="ARBA00048635"/>
    </source>
</evidence>
<sequence>MAEAAGDGVSAPIPGRCGFYVERKRRYCKMVVGSGKTFCGEHANAGQEGDRKRIPCPLDPKHTVFEDILAKHLKKCNSREKPQPVYYVKDVNAGPEDDEDLPADQVPLAERAKEELDLLVKKLKKAVRGLNCKHEERILSHPALCEALSDPKNGDFAFKHLKQQASLLGNMEALGLLAAHRCFVEFGAGKGKLSHWINVAQREAENVHFLLVERSTTRFKVDGKNRSPDSMFERLQVDIQHLSLRKVPLLLEKGLPVIGVGKHLCGAATDLALRCMLESAGQDQGEPRDQPPRKRLKLEQQRDGLGVETQPTPTGLDTGLTTGLDTGLTVSGLAIALCCHHRCDWRHYVGKEFFRERGLGAAEFAALQRMSSWATCGLRKAPGRSDGSPPPGGGSEQWEEEDHEHADDVIMPSSLDGVVSAEDREHVGRLCKLLIDYGRVDFLQRKGFTSRLQYYTSRDVSLENVLLTAVPNPTG</sequence>
<dbReference type="InterPro" id="IPR039044">
    <property type="entry name" value="Trm13"/>
</dbReference>
<dbReference type="PANTHER" id="PTHR12998">
    <property type="entry name" value="TRNA:M(4)X MODIFICATION ENZYME TRM13 HOMOLOG"/>
    <property type="match status" value="1"/>
</dbReference>
<dbReference type="GO" id="GO:0106050">
    <property type="term" value="F:tRNA 2'-O-methyltransferase activity"/>
    <property type="evidence" value="ECO:0007669"/>
    <property type="project" value="UniProtKB-UniRule"/>
</dbReference>
<evidence type="ECO:0000256" key="3">
    <source>
        <dbReference type="ARBA" id="ARBA00022679"/>
    </source>
</evidence>
<keyword evidence="5 12" id="KW-0819">tRNA processing</keyword>
<dbReference type="EC" id="2.1.1.225" evidence="12"/>
<evidence type="ECO:0000256" key="11">
    <source>
        <dbReference type="ARBA" id="ARBA00049393"/>
    </source>
</evidence>
<keyword evidence="7 12" id="KW-0863">Zinc-finger</keyword>
<reference evidence="15" key="1">
    <citation type="journal article" date="2023" name="Science">
        <title>Genome structures resolve the early diversification of teleost fishes.</title>
        <authorList>
            <person name="Parey E."/>
            <person name="Louis A."/>
            <person name="Montfort J."/>
            <person name="Bouchez O."/>
            <person name="Roques C."/>
            <person name="Iampietro C."/>
            <person name="Lluch J."/>
            <person name="Castinel A."/>
            <person name="Donnadieu C."/>
            <person name="Desvignes T."/>
            <person name="Floi Bucao C."/>
            <person name="Jouanno E."/>
            <person name="Wen M."/>
            <person name="Mejri S."/>
            <person name="Dirks R."/>
            <person name="Jansen H."/>
            <person name="Henkel C."/>
            <person name="Chen W.J."/>
            <person name="Zahm M."/>
            <person name="Cabau C."/>
            <person name="Klopp C."/>
            <person name="Thompson A.W."/>
            <person name="Robinson-Rechavi M."/>
            <person name="Braasch I."/>
            <person name="Lecointre G."/>
            <person name="Bobe J."/>
            <person name="Postlethwait J.H."/>
            <person name="Berthelot C."/>
            <person name="Roest Crollius H."/>
            <person name="Guiguen Y."/>
        </authorList>
    </citation>
    <scope>NUCLEOTIDE SEQUENCE</scope>
    <source>
        <strain evidence="15">NC1722</strain>
    </source>
</reference>
<feature type="domain" description="CHHC U11-48K-type" evidence="14">
    <location>
        <begin position="53"/>
        <end position="80"/>
    </location>
</feature>
<evidence type="ECO:0000256" key="7">
    <source>
        <dbReference type="ARBA" id="ARBA00022771"/>
    </source>
</evidence>
<dbReference type="AlphaFoldDB" id="A0AAD7WGU1"/>
<accession>A0AAD7WGU1</accession>
<feature type="region of interest" description="Disordered" evidence="13">
    <location>
        <begin position="280"/>
        <end position="319"/>
    </location>
</feature>
<evidence type="ECO:0000256" key="1">
    <source>
        <dbReference type="ARBA" id="ARBA00005265"/>
    </source>
</evidence>
<dbReference type="InterPro" id="IPR022776">
    <property type="entry name" value="TRM13/UPF0224_CHHC_Znf_dom"/>
</dbReference>
<comment type="function">
    <text evidence="12">tRNA methylase which 2'-O-methylates cytidine(4) in tRNA(Pro) and tRNA(Gly)(GCC), and adenosine(4) in tRNA(His).</text>
</comment>
<dbReference type="PROSITE" id="PS51800">
    <property type="entry name" value="ZF_CHHC_U11_48K"/>
    <property type="match status" value="1"/>
</dbReference>
<keyword evidence="4 12" id="KW-0949">S-adenosyl-L-methionine</keyword>
<dbReference type="InterPro" id="IPR007871">
    <property type="entry name" value="Methyltransferase_TRM13"/>
</dbReference>
<evidence type="ECO:0000256" key="9">
    <source>
        <dbReference type="ARBA" id="ARBA00048165"/>
    </source>
</evidence>
<proteinExistence type="inferred from homology"/>
<dbReference type="GO" id="GO:0030488">
    <property type="term" value="P:tRNA methylation"/>
    <property type="evidence" value="ECO:0007669"/>
    <property type="project" value="InterPro"/>
</dbReference>
<evidence type="ECO:0000256" key="5">
    <source>
        <dbReference type="ARBA" id="ARBA00022694"/>
    </source>
</evidence>
<dbReference type="Pfam" id="PF05253">
    <property type="entry name" value="zf-U11-48K"/>
    <property type="match status" value="1"/>
</dbReference>
<evidence type="ECO:0000259" key="14">
    <source>
        <dbReference type="PROSITE" id="PS51800"/>
    </source>
</evidence>
<comment type="catalytic activity">
    <reaction evidence="11 12">
        <text>adenosine(4) in tRNA(His) + S-adenosyl-L-methionine = 2'-O-methyladenosine(4) in tRNA(His) + S-adenosyl-L-homocysteine + H(+)</text>
        <dbReference type="Rhea" id="RHEA:43196"/>
        <dbReference type="Rhea" id="RHEA-COMP:10401"/>
        <dbReference type="Rhea" id="RHEA-COMP:10402"/>
        <dbReference type="ChEBI" id="CHEBI:15378"/>
        <dbReference type="ChEBI" id="CHEBI:57856"/>
        <dbReference type="ChEBI" id="CHEBI:59789"/>
        <dbReference type="ChEBI" id="CHEBI:74411"/>
        <dbReference type="ChEBI" id="CHEBI:74477"/>
        <dbReference type="EC" id="2.1.1.225"/>
    </reaction>
</comment>
<dbReference type="PANTHER" id="PTHR12998:SF0">
    <property type="entry name" value="TRNA:M(4)X MODIFICATION ENZYME TRM13 HOMOLOG"/>
    <property type="match status" value="1"/>
</dbReference>
<organism evidence="15 16">
    <name type="scientific">Aldrovandia affinis</name>
    <dbReference type="NCBI Taxonomy" id="143900"/>
    <lineage>
        <taxon>Eukaryota</taxon>
        <taxon>Metazoa</taxon>
        <taxon>Chordata</taxon>
        <taxon>Craniata</taxon>
        <taxon>Vertebrata</taxon>
        <taxon>Euteleostomi</taxon>
        <taxon>Actinopterygii</taxon>
        <taxon>Neopterygii</taxon>
        <taxon>Teleostei</taxon>
        <taxon>Notacanthiformes</taxon>
        <taxon>Halosauridae</taxon>
        <taxon>Aldrovandia</taxon>
    </lineage>
</organism>
<evidence type="ECO:0000256" key="12">
    <source>
        <dbReference type="RuleBase" id="RU367103"/>
    </source>
</evidence>
<evidence type="ECO:0000256" key="8">
    <source>
        <dbReference type="ARBA" id="ARBA00022833"/>
    </source>
</evidence>
<evidence type="ECO:0000256" key="13">
    <source>
        <dbReference type="SAM" id="MobiDB-lite"/>
    </source>
</evidence>
<gene>
    <name evidence="15" type="ORF">AAFF_G00031930</name>
</gene>
<feature type="compositionally biased region" description="Basic and acidic residues" evidence="13">
    <location>
        <begin position="285"/>
        <end position="302"/>
    </location>
</feature>
<dbReference type="GO" id="GO:0008270">
    <property type="term" value="F:zinc ion binding"/>
    <property type="evidence" value="ECO:0007669"/>
    <property type="project" value="UniProtKB-KW"/>
</dbReference>
<dbReference type="Pfam" id="PF05206">
    <property type="entry name" value="TRM13"/>
    <property type="match status" value="1"/>
</dbReference>
<dbReference type="InterPro" id="IPR021721">
    <property type="entry name" value="Znf_CCCH-type_TRM13"/>
</dbReference>
<dbReference type="EMBL" id="JAINUG010000116">
    <property type="protein sequence ID" value="KAJ8395459.1"/>
    <property type="molecule type" value="Genomic_DNA"/>
</dbReference>